<dbReference type="EMBL" id="CAMAPF010001015">
    <property type="protein sequence ID" value="CAH9139056.1"/>
    <property type="molecule type" value="Genomic_DNA"/>
</dbReference>
<gene>
    <name evidence="1" type="ORF">CEPIT_LOCUS37293</name>
</gene>
<name>A0AAV0FU67_9ASTE</name>
<sequence>MSAVFEGYRMTTILATLDKSSSKRIWVWDHFTKCTVSEMHQQEKDGKKLMMEKQVLKAKCMHCKSLFACDTSGRGTSTYIKHINKHCEEEYRRRRAILATTESSTIQIEDAVP</sequence>
<reference evidence="1" key="1">
    <citation type="submission" date="2022-07" db="EMBL/GenBank/DDBJ databases">
        <authorList>
            <person name="Macas J."/>
            <person name="Novak P."/>
            <person name="Neumann P."/>
        </authorList>
    </citation>
    <scope>NUCLEOTIDE SEQUENCE</scope>
</reference>
<protein>
    <recommendedName>
        <fullName evidence="3">BED-type domain-containing protein</fullName>
    </recommendedName>
</protein>
<organism evidence="1 2">
    <name type="scientific">Cuscuta epithymum</name>
    <dbReference type="NCBI Taxonomy" id="186058"/>
    <lineage>
        <taxon>Eukaryota</taxon>
        <taxon>Viridiplantae</taxon>
        <taxon>Streptophyta</taxon>
        <taxon>Embryophyta</taxon>
        <taxon>Tracheophyta</taxon>
        <taxon>Spermatophyta</taxon>
        <taxon>Magnoliopsida</taxon>
        <taxon>eudicotyledons</taxon>
        <taxon>Gunneridae</taxon>
        <taxon>Pentapetalae</taxon>
        <taxon>asterids</taxon>
        <taxon>lamiids</taxon>
        <taxon>Solanales</taxon>
        <taxon>Convolvulaceae</taxon>
        <taxon>Cuscuteae</taxon>
        <taxon>Cuscuta</taxon>
        <taxon>Cuscuta subgen. Cuscuta</taxon>
    </lineage>
</organism>
<dbReference type="Proteomes" id="UP001152523">
    <property type="component" value="Unassembled WGS sequence"/>
</dbReference>
<evidence type="ECO:0008006" key="3">
    <source>
        <dbReference type="Google" id="ProtNLM"/>
    </source>
</evidence>
<proteinExistence type="predicted"/>
<dbReference type="AlphaFoldDB" id="A0AAV0FU67"/>
<evidence type="ECO:0000313" key="2">
    <source>
        <dbReference type="Proteomes" id="UP001152523"/>
    </source>
</evidence>
<evidence type="ECO:0000313" key="1">
    <source>
        <dbReference type="EMBL" id="CAH9139056.1"/>
    </source>
</evidence>
<keyword evidence="2" id="KW-1185">Reference proteome</keyword>
<comment type="caution">
    <text evidence="1">The sequence shown here is derived from an EMBL/GenBank/DDBJ whole genome shotgun (WGS) entry which is preliminary data.</text>
</comment>
<dbReference type="SMART" id="SM00614">
    <property type="entry name" value="ZnF_BED"/>
    <property type="match status" value="1"/>
</dbReference>
<accession>A0AAV0FU67</accession>